<dbReference type="STRING" id="1122934.SAMN02745691_01676"/>
<evidence type="ECO:0000259" key="17">
    <source>
        <dbReference type="PROSITE" id="PS51711"/>
    </source>
</evidence>
<evidence type="ECO:0000256" key="13">
    <source>
        <dbReference type="NCBIfam" id="TIGR00437"/>
    </source>
</evidence>
<dbReference type="PANTHER" id="PTHR43185">
    <property type="entry name" value="FERROUS IRON TRANSPORT PROTEIN B"/>
    <property type="match status" value="1"/>
</dbReference>
<evidence type="ECO:0000256" key="2">
    <source>
        <dbReference type="ARBA" id="ARBA00004651"/>
    </source>
</evidence>
<feature type="binding site" evidence="14">
    <location>
        <begin position="13"/>
        <end position="20"/>
    </location>
    <ligand>
        <name>GTP</name>
        <dbReference type="ChEBI" id="CHEBI:37565"/>
        <label>1</label>
    </ligand>
</feature>
<feature type="transmembrane region" description="Helical" evidence="16">
    <location>
        <begin position="323"/>
        <end position="346"/>
    </location>
</feature>
<feature type="transmembrane region" description="Helical" evidence="16">
    <location>
        <begin position="389"/>
        <end position="409"/>
    </location>
</feature>
<feature type="transmembrane region" description="Helical" evidence="16">
    <location>
        <begin position="358"/>
        <end position="383"/>
    </location>
</feature>
<dbReference type="InterPro" id="IPR030389">
    <property type="entry name" value="G_FEOB_dom"/>
</dbReference>
<feature type="transmembrane region" description="Helical" evidence="16">
    <location>
        <begin position="279"/>
        <end position="303"/>
    </location>
</feature>
<dbReference type="InterPro" id="IPR006073">
    <property type="entry name" value="GTP-bd"/>
</dbReference>
<evidence type="ECO:0000256" key="4">
    <source>
        <dbReference type="ARBA" id="ARBA00022475"/>
    </source>
</evidence>
<dbReference type="InterPro" id="IPR011642">
    <property type="entry name" value="Gate_dom"/>
</dbReference>
<evidence type="ECO:0000313" key="19">
    <source>
        <dbReference type="Proteomes" id="UP000184342"/>
    </source>
</evidence>
<proteinExistence type="inferred from homology"/>
<evidence type="ECO:0000256" key="7">
    <source>
        <dbReference type="ARBA" id="ARBA00022741"/>
    </source>
</evidence>
<feature type="transmembrane region" description="Helical" evidence="16">
    <location>
        <begin position="576"/>
        <end position="596"/>
    </location>
</feature>
<dbReference type="InterPro" id="IPR011640">
    <property type="entry name" value="Fe2_transport_prot_B_C"/>
</dbReference>
<name>A0A1M6I4V4_9FIRM</name>
<feature type="transmembrane region" description="Helical" evidence="16">
    <location>
        <begin position="484"/>
        <end position="508"/>
    </location>
</feature>
<keyword evidence="7 14" id="KW-0547">Nucleotide-binding</keyword>
<keyword evidence="6 16" id="KW-0812">Transmembrane</keyword>
<feature type="binding site" evidence="14">
    <location>
        <begin position="38"/>
        <end position="42"/>
    </location>
    <ligand>
        <name>GTP</name>
        <dbReference type="ChEBI" id="CHEBI:37565"/>
        <label>1</label>
    </ligand>
</feature>
<dbReference type="PRINTS" id="PR00326">
    <property type="entry name" value="GTP1OBG"/>
</dbReference>
<evidence type="ECO:0000256" key="8">
    <source>
        <dbReference type="ARBA" id="ARBA00022989"/>
    </source>
</evidence>
<feature type="domain" description="FeoB-type G" evidence="17">
    <location>
        <begin position="6"/>
        <end position="168"/>
    </location>
</feature>
<keyword evidence="11 14" id="KW-0342">GTP-binding</keyword>
<dbReference type="EMBL" id="FQYT01000017">
    <property type="protein sequence ID" value="SHJ29404.1"/>
    <property type="molecule type" value="Genomic_DNA"/>
</dbReference>
<keyword evidence="19" id="KW-1185">Reference proteome</keyword>
<evidence type="ECO:0000256" key="1">
    <source>
        <dbReference type="ARBA" id="ARBA00003926"/>
    </source>
</evidence>
<protein>
    <recommendedName>
        <fullName evidence="13 16">Ferrous iron transport protein B</fullName>
    </recommendedName>
</protein>
<feature type="binding site" evidence="15">
    <location>
        <position position="27"/>
    </location>
    <ligand>
        <name>Mg(2+)</name>
        <dbReference type="ChEBI" id="CHEBI:18420"/>
        <label>2</label>
    </ligand>
</feature>
<dbReference type="Pfam" id="PF07670">
    <property type="entry name" value="Gate"/>
    <property type="match status" value="2"/>
</dbReference>
<dbReference type="InterPro" id="IPR003373">
    <property type="entry name" value="Fe2_transport_prot-B"/>
</dbReference>
<dbReference type="CDD" id="cd01879">
    <property type="entry name" value="FeoB"/>
    <property type="match status" value="1"/>
</dbReference>
<comment type="function">
    <text evidence="1 16">Probable transporter of a GTP-driven Fe(2+) uptake system.</text>
</comment>
<keyword evidence="9 16" id="KW-0408">Iron</keyword>
<feature type="binding site" evidence="15">
    <location>
        <position position="28"/>
    </location>
    <ligand>
        <name>Mg(2+)</name>
        <dbReference type="ChEBI" id="CHEBI:18420"/>
        <label>2</label>
    </ligand>
</feature>
<dbReference type="GO" id="GO:0005886">
    <property type="term" value="C:plasma membrane"/>
    <property type="evidence" value="ECO:0007669"/>
    <property type="project" value="UniProtKB-SubCell"/>
</dbReference>
<evidence type="ECO:0000256" key="16">
    <source>
        <dbReference type="RuleBase" id="RU362098"/>
    </source>
</evidence>
<gene>
    <name evidence="18" type="ORF">SAMN02745691_01676</name>
</gene>
<evidence type="ECO:0000256" key="11">
    <source>
        <dbReference type="ARBA" id="ARBA00023134"/>
    </source>
</evidence>
<evidence type="ECO:0000256" key="12">
    <source>
        <dbReference type="ARBA" id="ARBA00023136"/>
    </source>
</evidence>
<feature type="binding site" evidence="15">
    <location>
        <position position="24"/>
    </location>
    <ligand>
        <name>Mg(2+)</name>
        <dbReference type="ChEBI" id="CHEBI:18420"/>
        <label>2</label>
    </ligand>
</feature>
<evidence type="ECO:0000256" key="9">
    <source>
        <dbReference type="ARBA" id="ARBA00023004"/>
    </source>
</evidence>
<evidence type="ECO:0000256" key="5">
    <source>
        <dbReference type="ARBA" id="ARBA00022496"/>
    </source>
</evidence>
<evidence type="ECO:0000256" key="14">
    <source>
        <dbReference type="PIRSR" id="PIRSR603373-1"/>
    </source>
</evidence>
<keyword evidence="8 16" id="KW-1133">Transmembrane helix</keyword>
<feature type="transmembrane region" description="Helical" evidence="16">
    <location>
        <begin position="544"/>
        <end position="564"/>
    </location>
</feature>
<keyword evidence="15" id="KW-0479">Metal-binding</keyword>
<dbReference type="SUPFAM" id="SSF52540">
    <property type="entry name" value="P-loop containing nucleoside triphosphate hydrolases"/>
    <property type="match status" value="1"/>
</dbReference>
<sequence length="602" mass="67628">MNRNEDINVVLVGNPNTGKTSLLNALTGMSLHVGNWPGKTVEKKAGNITYKNTKFTIVDLPGTYSITPYSEEEKVSHDYLMNQIHDVIVQTIDVNALERNLLMTMELLALGKKIILAFNFNLEAQRRGIRIDVPEIHEVLQIPIVVIEANKGENKEELLDEILRVAQEEFEVPSYLKEMLKENNEIHHDKSIEFFKEKLKPYYLIEKTIQRTERIDGIILNKYTAFPIFFAVIFLMFQVTFTLSGPMISAIRYIFDLMGVGIGFLKLPGLLTSFLSEELIGGLGSVLSFTPLIFLLFLMIALLEDSGYLGRTVILVDPFFEKLGITGRTFIPMILGFGCNVPVIMATRTIKDRRERMIAILTNSFISCGARLPVYLLFAGLFFSKYAGYIVMFLYITGILIAFIASLILSKLLKNQTQNSLIIELPPYRKPSVKNILKHAWYHTKEFIKKAGTIIFCSVLVVWVLASLPAGVDYGSAESLLGHLGYLISSLFIPLGFGHWTFSVALIFGIASKEIIVGTLGTLYGVGQDALISDIPMHITPLGALSFMFFVLLYIPCMATIAMIRQESGSWKYTVFQPLATIVVAWIVSFFVYHMGHLFGFN</sequence>
<comment type="subcellular location">
    <subcellularLocation>
        <location evidence="2 16">Cell membrane</location>
        <topology evidence="2 16">Multi-pass membrane protein</topology>
    </subcellularLocation>
</comment>
<dbReference type="Pfam" id="PF07664">
    <property type="entry name" value="FeoB_C"/>
    <property type="match status" value="1"/>
</dbReference>
<dbReference type="GO" id="GO:0015093">
    <property type="term" value="F:ferrous iron transmembrane transporter activity"/>
    <property type="evidence" value="ECO:0007669"/>
    <property type="project" value="UniProtKB-UniRule"/>
</dbReference>
<evidence type="ECO:0000256" key="15">
    <source>
        <dbReference type="PIRSR" id="PIRSR603373-2"/>
    </source>
</evidence>
<keyword evidence="10" id="KW-0406">Ion transport</keyword>
<feature type="binding site" evidence="15">
    <location>
        <position position="25"/>
    </location>
    <ligand>
        <name>Mg(2+)</name>
        <dbReference type="ChEBI" id="CHEBI:18420"/>
        <label>2</label>
    </ligand>
</feature>
<dbReference type="InterPro" id="IPR027417">
    <property type="entry name" value="P-loop_NTPase"/>
</dbReference>
<dbReference type="InterPro" id="IPR050860">
    <property type="entry name" value="FeoB_GTPase"/>
</dbReference>
<reference evidence="18 19" key="1">
    <citation type="submission" date="2016-11" db="EMBL/GenBank/DDBJ databases">
        <authorList>
            <person name="Jaros S."/>
            <person name="Januszkiewicz K."/>
            <person name="Wedrychowicz H."/>
        </authorList>
    </citation>
    <scope>NUCLEOTIDE SEQUENCE [LARGE SCALE GENOMIC DNA]</scope>
    <source>
        <strain evidence="18 19">DSM 15970</strain>
    </source>
</reference>
<organism evidence="18 19">
    <name type="scientific">Parasporobacterium paucivorans DSM 15970</name>
    <dbReference type="NCBI Taxonomy" id="1122934"/>
    <lineage>
        <taxon>Bacteria</taxon>
        <taxon>Bacillati</taxon>
        <taxon>Bacillota</taxon>
        <taxon>Clostridia</taxon>
        <taxon>Lachnospirales</taxon>
        <taxon>Lachnospiraceae</taxon>
        <taxon>Parasporobacterium</taxon>
    </lineage>
</organism>
<dbReference type="GO" id="GO:0046872">
    <property type="term" value="F:metal ion binding"/>
    <property type="evidence" value="ECO:0007669"/>
    <property type="project" value="UniProtKB-KW"/>
</dbReference>
<dbReference type="PANTHER" id="PTHR43185:SF1">
    <property type="entry name" value="FE(2+) TRANSPORTER FEOB"/>
    <property type="match status" value="1"/>
</dbReference>
<dbReference type="Gene3D" id="3.40.50.300">
    <property type="entry name" value="P-loop containing nucleotide triphosphate hydrolases"/>
    <property type="match status" value="1"/>
</dbReference>
<keyword evidence="4" id="KW-1003">Cell membrane</keyword>
<dbReference type="AlphaFoldDB" id="A0A1M6I4V4"/>
<comment type="similarity">
    <text evidence="16">Belongs to the TRAFAC class TrmE-Era-EngA-EngB-Septin-like GTPase superfamily. FeoB GTPase (TC 9.A.8) family.</text>
</comment>
<keyword evidence="5 16" id="KW-0410">Iron transport</keyword>
<evidence type="ECO:0000313" key="18">
    <source>
        <dbReference type="EMBL" id="SHJ29404.1"/>
    </source>
</evidence>
<dbReference type="Pfam" id="PF02421">
    <property type="entry name" value="FeoB_N"/>
    <property type="match status" value="1"/>
</dbReference>
<keyword evidence="12 16" id="KW-0472">Membrane</keyword>
<dbReference type="RefSeq" id="WP_073993972.1">
    <property type="nucleotide sequence ID" value="NZ_FQYT01000017.1"/>
</dbReference>
<evidence type="ECO:0000256" key="6">
    <source>
        <dbReference type="ARBA" id="ARBA00022692"/>
    </source>
</evidence>
<feature type="transmembrane region" description="Helical" evidence="16">
    <location>
        <begin position="223"/>
        <end position="244"/>
    </location>
</feature>
<dbReference type="Proteomes" id="UP000184342">
    <property type="component" value="Unassembled WGS sequence"/>
</dbReference>
<evidence type="ECO:0000256" key="3">
    <source>
        <dbReference type="ARBA" id="ARBA00022448"/>
    </source>
</evidence>
<dbReference type="GO" id="GO:0005525">
    <property type="term" value="F:GTP binding"/>
    <property type="evidence" value="ECO:0007669"/>
    <property type="project" value="UniProtKB-KW"/>
</dbReference>
<dbReference type="PROSITE" id="PS51711">
    <property type="entry name" value="G_FEOB"/>
    <property type="match status" value="1"/>
</dbReference>
<feature type="transmembrane region" description="Helical" evidence="16">
    <location>
        <begin position="451"/>
        <end position="472"/>
    </location>
</feature>
<feature type="transmembrane region" description="Helical" evidence="16">
    <location>
        <begin position="250"/>
        <end position="267"/>
    </location>
</feature>
<keyword evidence="3 16" id="KW-0813">Transport</keyword>
<accession>A0A1M6I4V4</accession>
<evidence type="ECO:0000256" key="10">
    <source>
        <dbReference type="ARBA" id="ARBA00023065"/>
    </source>
</evidence>
<dbReference type="NCBIfam" id="TIGR00437">
    <property type="entry name" value="feoB"/>
    <property type="match status" value="1"/>
</dbReference>
<feature type="binding site" evidence="14">
    <location>
        <begin position="59"/>
        <end position="62"/>
    </location>
    <ligand>
        <name>GTP</name>
        <dbReference type="ChEBI" id="CHEBI:37565"/>
        <label>1</label>
    </ligand>
</feature>
<keyword evidence="15" id="KW-0460">Magnesium</keyword>